<dbReference type="RefSeq" id="XP_003669123.1">
    <property type="nucleotide sequence ID" value="XM_003669075.1"/>
</dbReference>
<dbReference type="Proteomes" id="UP000000689">
    <property type="component" value="Chromosome 3"/>
</dbReference>
<feature type="compositionally biased region" description="Polar residues" evidence="2">
    <location>
        <begin position="9"/>
        <end position="22"/>
    </location>
</feature>
<dbReference type="AlphaFoldDB" id="G0W7W9"/>
<evidence type="ECO:0000259" key="3">
    <source>
        <dbReference type="Pfam" id="PF08190"/>
    </source>
</evidence>
<comment type="similarity">
    <text evidence="1">Belongs to the PIH1 family.</text>
</comment>
<protein>
    <recommendedName>
        <fullName evidence="7">PIH1 N-terminal domain-containing protein</fullName>
    </recommendedName>
</protein>
<feature type="region of interest" description="Disordered" evidence="2">
    <location>
        <begin position="1"/>
        <end position="22"/>
    </location>
</feature>
<organism evidence="5 6">
    <name type="scientific">Naumovozyma dairenensis (strain ATCC 10597 / BCRC 20456 / CBS 421 / NBRC 0211 / NRRL Y-12639)</name>
    <name type="common">Saccharomyces dairenensis</name>
    <dbReference type="NCBI Taxonomy" id="1071378"/>
    <lineage>
        <taxon>Eukaryota</taxon>
        <taxon>Fungi</taxon>
        <taxon>Dikarya</taxon>
        <taxon>Ascomycota</taxon>
        <taxon>Saccharomycotina</taxon>
        <taxon>Saccharomycetes</taxon>
        <taxon>Saccharomycetales</taxon>
        <taxon>Saccharomycetaceae</taxon>
        <taxon>Naumovozyma</taxon>
    </lineage>
</organism>
<dbReference type="GO" id="GO:0006364">
    <property type="term" value="P:rRNA processing"/>
    <property type="evidence" value="ECO:0007669"/>
    <property type="project" value="EnsemblFungi"/>
</dbReference>
<dbReference type="KEGG" id="ndi:NDAI_0C02200"/>
<name>G0W7W9_NAUDC</name>
<dbReference type="InterPro" id="IPR012981">
    <property type="entry name" value="PIH1_N"/>
</dbReference>
<dbReference type="Pfam" id="PF08190">
    <property type="entry name" value="PIH1"/>
    <property type="match status" value="1"/>
</dbReference>
<sequence length="397" mass="46142">MDFILRPVTTRTTSGSTKNGNTDCSDENKIISLKPVPKFVIKSKILSSSIDPVSKPFAVSNNKNKFIPNKKIFINVCYNDAIPKPSIDFSPNIVYPLIMSDKWEIPILTSSCRLDCDKKKDTCYVWDCIINTECLKWCLDDLQLREILIEWCLESVEISDNLSINRDTISLPKLKFKKNNLNVKTNEGDDDDGIPVMEVPWKELNKDFEKEIEKIIEDDKIDNPLKVLKLQRFHDIDDADHLNVNDQDENGLPPLFPNKMNESIGQDTKTKPLIEEVEISKLKIDNDVSRSNKSDEIRLSKDIKEKVKPDFEVTMRRTKDTTKYKLRIEIKSELKSSLDIKIEYFKDDNELIVENLDLVEFKEEKIKIPLPNIFDIKNVMECKCFFIKRDRLLVIYI</sequence>
<dbReference type="eggNOG" id="KOG4356">
    <property type="taxonomic scope" value="Eukaryota"/>
</dbReference>
<evidence type="ECO:0000313" key="5">
    <source>
        <dbReference type="EMBL" id="CCD23880.1"/>
    </source>
</evidence>
<evidence type="ECO:0000259" key="4">
    <source>
        <dbReference type="Pfam" id="PF18482"/>
    </source>
</evidence>
<dbReference type="InterPro" id="IPR050734">
    <property type="entry name" value="PIH1/Kintoun_subfamily"/>
</dbReference>
<dbReference type="GO" id="GO:0000492">
    <property type="term" value="P:box C/D snoRNP assembly"/>
    <property type="evidence" value="ECO:0007669"/>
    <property type="project" value="EnsemblFungi"/>
</dbReference>
<dbReference type="EMBL" id="HE580269">
    <property type="protein sequence ID" value="CCD23880.1"/>
    <property type="molecule type" value="Genomic_DNA"/>
</dbReference>
<evidence type="ECO:0000256" key="1">
    <source>
        <dbReference type="ARBA" id="ARBA00008511"/>
    </source>
</evidence>
<evidence type="ECO:0000256" key="2">
    <source>
        <dbReference type="SAM" id="MobiDB-lite"/>
    </source>
</evidence>
<accession>G0W7W9</accession>
<reference evidence="5 6" key="1">
    <citation type="journal article" date="2011" name="Proc. Natl. Acad. Sci. U.S.A.">
        <title>Evolutionary erosion of yeast sex chromosomes by mating-type switching accidents.</title>
        <authorList>
            <person name="Gordon J.L."/>
            <person name="Armisen D."/>
            <person name="Proux-Wera E."/>
            <person name="Oheigeartaigh S.S."/>
            <person name="Byrne K.P."/>
            <person name="Wolfe K.H."/>
        </authorList>
    </citation>
    <scope>NUCLEOTIDE SEQUENCE [LARGE SCALE GENOMIC DNA]</scope>
    <source>
        <strain evidence="6">ATCC 10597 / BCRC 20456 / CBS 421 / NBRC 0211 / NRRL Y-12639</strain>
    </source>
</reference>
<evidence type="ECO:0008006" key="7">
    <source>
        <dbReference type="Google" id="ProtNLM"/>
    </source>
</evidence>
<feature type="domain" description="Pih1 Ascomycota CS" evidence="4">
    <location>
        <begin position="309"/>
        <end position="397"/>
    </location>
</feature>
<proteinExistence type="inferred from homology"/>
<gene>
    <name evidence="5" type="primary">NDAI0C02200</name>
    <name evidence="5" type="ordered locus">NDAI_0C02200</name>
</gene>
<dbReference type="HOGENOM" id="CLU_072113_0_0_1"/>
<dbReference type="OMA" id="EWCLESC"/>
<dbReference type="InterPro" id="IPR041441">
    <property type="entry name" value="Pih1_CS_Ascomycota"/>
</dbReference>
<dbReference type="GeneID" id="11496634"/>
<dbReference type="Pfam" id="PF18482">
    <property type="entry name" value="Pih1_fungal_CS"/>
    <property type="match status" value="1"/>
</dbReference>
<dbReference type="PANTHER" id="PTHR22997">
    <property type="entry name" value="PIH1 DOMAIN-CONTAINING PROTEIN 1"/>
    <property type="match status" value="1"/>
</dbReference>
<evidence type="ECO:0000313" key="6">
    <source>
        <dbReference type="Proteomes" id="UP000000689"/>
    </source>
</evidence>
<dbReference type="STRING" id="1071378.G0W7W9"/>
<dbReference type="OrthoDB" id="5135119at2759"/>
<dbReference type="Gene3D" id="2.60.40.4160">
    <property type="match status" value="1"/>
</dbReference>
<dbReference type="GO" id="GO:0005737">
    <property type="term" value="C:cytoplasm"/>
    <property type="evidence" value="ECO:0007669"/>
    <property type="project" value="TreeGrafter"/>
</dbReference>
<dbReference type="GO" id="GO:1990904">
    <property type="term" value="C:ribonucleoprotein complex"/>
    <property type="evidence" value="ECO:0007669"/>
    <property type="project" value="TreeGrafter"/>
</dbReference>
<dbReference type="GO" id="GO:0006457">
    <property type="term" value="P:protein folding"/>
    <property type="evidence" value="ECO:0007669"/>
    <property type="project" value="EnsemblFungi"/>
</dbReference>
<dbReference type="PANTHER" id="PTHR22997:SF0">
    <property type="entry name" value="PIH1 DOMAIN-CONTAINING PROTEIN 1"/>
    <property type="match status" value="1"/>
</dbReference>
<dbReference type="GO" id="GO:0097255">
    <property type="term" value="C:R2TP complex"/>
    <property type="evidence" value="ECO:0007669"/>
    <property type="project" value="EnsemblFungi"/>
</dbReference>
<feature type="domain" description="PIH1 N-terminal" evidence="3">
    <location>
        <begin position="69"/>
        <end position="178"/>
    </location>
</feature>
<keyword evidence="6" id="KW-1185">Reference proteome</keyword>